<evidence type="ECO:0000313" key="4">
    <source>
        <dbReference type="EMBL" id="PAV28996.1"/>
    </source>
</evidence>
<dbReference type="EMBL" id="NPOA01000009">
    <property type="protein sequence ID" value="PAV28996.1"/>
    <property type="molecule type" value="Genomic_DNA"/>
</dbReference>
<protein>
    <submittedName>
        <fullName evidence="4">SAM-dependent methyltransferase</fullName>
    </submittedName>
</protein>
<dbReference type="Pfam" id="PF13649">
    <property type="entry name" value="Methyltransf_25"/>
    <property type="match status" value="1"/>
</dbReference>
<name>A0A2A2ICG5_9BACI</name>
<gene>
    <name evidence="4" type="ORF">CIL05_13525</name>
</gene>
<keyword evidence="1 4" id="KW-0489">Methyltransferase</keyword>
<sequence>MAYKQMAYLYDKLMEDAPYDQWINFTLDVFRNSGERIERIADLGCGTGEITLKLAKSGHQVTGVDYSTEMLAYAAHKANQQKTTVQWLQQDLRELQGLADFDAVVSFCDVINYITSEDELRNVFKRIADSLKTGGLFLFDVHSMFHVQHHFINQTFADVTEEASYIWFCIEGEKPGEIFHDLTFFSLEGNNYNRFDEYHHQRTYSIDFYQQLLIEAGFEKPKVVADFSAKEESLHDQAERIFFIAKKRSG</sequence>
<dbReference type="Gene3D" id="3.40.50.150">
    <property type="entry name" value="Vaccinia Virus protein VP39"/>
    <property type="match status" value="1"/>
</dbReference>
<keyword evidence="2 4" id="KW-0808">Transferase</keyword>
<dbReference type="Gene3D" id="2.20.25.110">
    <property type="entry name" value="S-adenosyl-L-methionine-dependent methyltransferases"/>
    <property type="match status" value="1"/>
</dbReference>
<keyword evidence="5" id="KW-1185">Reference proteome</keyword>
<accession>A0A2A2ICG5</accession>
<evidence type="ECO:0000259" key="3">
    <source>
        <dbReference type="Pfam" id="PF13649"/>
    </source>
</evidence>
<dbReference type="RefSeq" id="WP_095656087.1">
    <property type="nucleotide sequence ID" value="NZ_NPOA01000009.1"/>
</dbReference>
<dbReference type="PANTHER" id="PTHR43861">
    <property type="entry name" value="TRANS-ACONITATE 2-METHYLTRANSFERASE-RELATED"/>
    <property type="match status" value="1"/>
</dbReference>
<dbReference type="GO" id="GO:0008168">
    <property type="term" value="F:methyltransferase activity"/>
    <property type="evidence" value="ECO:0007669"/>
    <property type="project" value="UniProtKB-KW"/>
</dbReference>
<dbReference type="PANTHER" id="PTHR43861:SF1">
    <property type="entry name" value="TRANS-ACONITATE 2-METHYLTRANSFERASE"/>
    <property type="match status" value="1"/>
</dbReference>
<reference evidence="4 5" key="1">
    <citation type="submission" date="2017-08" db="EMBL/GenBank/DDBJ databases">
        <title>Virgibacillus indicus sp. nov. and Virgibacillus profoundi sp. nov, two moderately halophilic bacteria isolated from marine sediment by using the Microfluidic Streak Plate.</title>
        <authorList>
            <person name="Xu B."/>
            <person name="Hu B."/>
            <person name="Wang J."/>
            <person name="Zhu Y."/>
            <person name="Huang L."/>
            <person name="Du W."/>
            <person name="Huang Y."/>
        </authorList>
    </citation>
    <scope>NUCLEOTIDE SEQUENCE [LARGE SCALE GENOMIC DNA]</scope>
    <source>
        <strain evidence="4 5">IO3-P3-H5</strain>
    </source>
</reference>
<evidence type="ECO:0000313" key="5">
    <source>
        <dbReference type="Proteomes" id="UP000218887"/>
    </source>
</evidence>
<dbReference type="CDD" id="cd02440">
    <property type="entry name" value="AdoMet_MTases"/>
    <property type="match status" value="1"/>
</dbReference>
<dbReference type="SUPFAM" id="SSF53335">
    <property type="entry name" value="S-adenosyl-L-methionine-dependent methyltransferases"/>
    <property type="match status" value="1"/>
</dbReference>
<dbReference type="InterPro" id="IPR029063">
    <property type="entry name" value="SAM-dependent_MTases_sf"/>
</dbReference>
<evidence type="ECO:0000256" key="2">
    <source>
        <dbReference type="ARBA" id="ARBA00022679"/>
    </source>
</evidence>
<dbReference type="AlphaFoldDB" id="A0A2A2ICG5"/>
<comment type="caution">
    <text evidence="4">The sequence shown here is derived from an EMBL/GenBank/DDBJ whole genome shotgun (WGS) entry which is preliminary data.</text>
</comment>
<dbReference type="Proteomes" id="UP000218887">
    <property type="component" value="Unassembled WGS sequence"/>
</dbReference>
<organism evidence="4 5">
    <name type="scientific">Virgibacillus profundi</name>
    <dbReference type="NCBI Taxonomy" id="2024555"/>
    <lineage>
        <taxon>Bacteria</taxon>
        <taxon>Bacillati</taxon>
        <taxon>Bacillota</taxon>
        <taxon>Bacilli</taxon>
        <taxon>Bacillales</taxon>
        <taxon>Bacillaceae</taxon>
        <taxon>Virgibacillus</taxon>
    </lineage>
</organism>
<proteinExistence type="predicted"/>
<dbReference type="InterPro" id="IPR041698">
    <property type="entry name" value="Methyltransf_25"/>
</dbReference>
<evidence type="ECO:0000256" key="1">
    <source>
        <dbReference type="ARBA" id="ARBA00022603"/>
    </source>
</evidence>
<dbReference type="OrthoDB" id="9811589at2"/>
<feature type="domain" description="Methyltransferase" evidence="3">
    <location>
        <begin position="40"/>
        <end position="135"/>
    </location>
</feature>
<dbReference type="GO" id="GO:0032259">
    <property type="term" value="P:methylation"/>
    <property type="evidence" value="ECO:0007669"/>
    <property type="project" value="UniProtKB-KW"/>
</dbReference>